<name>A0AAE9Y9I9_9ACTN</name>
<dbReference type="PANTHER" id="PTHR23417">
    <property type="entry name" value="3-DEOXY-D-MANNO-OCTULOSONIC-ACID TRANSFERASE/TRNA GUANINE-N 7 - -METHYLTRANSFERASE"/>
    <property type="match status" value="1"/>
</dbReference>
<sequence>MTEGKRRDLARLGARLGLVLDARPLDDQLADAFGDGAPTLLDVGVGSGEATVAWARDHPDHHVLAVELHRPSIVAALRAVDEAGLATVRVADADARAVLDVAAPGDLAQLRLLFPDPWPKRRHHHRRLVDAAFVARAAEVLASGATFHLATDWPDYAAAVRALLEADDRLALVDGPPPSRPVTAYERAGVAAGRAATDLVAVRR</sequence>
<comment type="catalytic activity">
    <reaction evidence="1 7">
        <text>guanosine(46) in tRNA + S-adenosyl-L-methionine = N(7)-methylguanosine(46) in tRNA + S-adenosyl-L-homocysteine</text>
        <dbReference type="Rhea" id="RHEA:42708"/>
        <dbReference type="Rhea" id="RHEA-COMP:10188"/>
        <dbReference type="Rhea" id="RHEA-COMP:10189"/>
        <dbReference type="ChEBI" id="CHEBI:57856"/>
        <dbReference type="ChEBI" id="CHEBI:59789"/>
        <dbReference type="ChEBI" id="CHEBI:74269"/>
        <dbReference type="ChEBI" id="CHEBI:74480"/>
        <dbReference type="EC" id="2.1.1.33"/>
    </reaction>
</comment>
<dbReference type="HAMAP" id="MF_01057">
    <property type="entry name" value="tRNA_methyltr_TrmB"/>
    <property type="match status" value="1"/>
</dbReference>
<dbReference type="KEGG" id="ima:PO878_21340"/>
<dbReference type="Gene3D" id="3.40.50.150">
    <property type="entry name" value="Vaccinia Virus protein VP39"/>
    <property type="match status" value="1"/>
</dbReference>
<evidence type="ECO:0000313" key="9">
    <source>
        <dbReference type="Proteomes" id="UP001216390"/>
    </source>
</evidence>
<keyword evidence="9" id="KW-1185">Reference proteome</keyword>
<accession>A0AAE9Y9I9</accession>
<feature type="binding site" evidence="7">
    <location>
        <position position="94"/>
    </location>
    <ligand>
        <name>S-adenosyl-L-methionine</name>
        <dbReference type="ChEBI" id="CHEBI:59789"/>
    </ligand>
</feature>
<dbReference type="GO" id="GO:0008176">
    <property type="term" value="F:tRNA (guanine(46)-N7)-methyltransferase activity"/>
    <property type="evidence" value="ECO:0007669"/>
    <property type="project" value="UniProtKB-UniRule"/>
</dbReference>
<keyword evidence="3 7" id="KW-0489">Methyltransferase</keyword>
<dbReference type="EMBL" id="CP116942">
    <property type="protein sequence ID" value="WCO67038.1"/>
    <property type="molecule type" value="Genomic_DNA"/>
</dbReference>
<keyword evidence="4 7" id="KW-0808">Transferase</keyword>
<dbReference type="InterPro" id="IPR003358">
    <property type="entry name" value="tRNA_(Gua-N-7)_MeTrfase_Trmb"/>
</dbReference>
<comment type="caution">
    <text evidence="7">Lacks conserved residue(s) required for the propagation of feature annotation.</text>
</comment>
<comment type="function">
    <text evidence="2 7">Catalyzes the formation of N(7)-methylguanine at position 46 (m7G46) in tRNA.</text>
</comment>
<dbReference type="NCBIfam" id="TIGR00091">
    <property type="entry name" value="tRNA (guanosine(46)-N7)-methyltransferase TrmB"/>
    <property type="match status" value="1"/>
</dbReference>
<organism evidence="8 9">
    <name type="scientific">Iamia majanohamensis</name>
    <dbReference type="NCBI Taxonomy" id="467976"/>
    <lineage>
        <taxon>Bacteria</taxon>
        <taxon>Bacillati</taxon>
        <taxon>Actinomycetota</taxon>
        <taxon>Acidimicrobiia</taxon>
        <taxon>Acidimicrobiales</taxon>
        <taxon>Iamiaceae</taxon>
        <taxon>Iamia</taxon>
    </lineage>
</organism>
<feature type="binding site" evidence="7">
    <location>
        <position position="42"/>
    </location>
    <ligand>
        <name>S-adenosyl-L-methionine</name>
        <dbReference type="ChEBI" id="CHEBI:59789"/>
    </ligand>
</feature>
<dbReference type="InterPro" id="IPR055361">
    <property type="entry name" value="tRNA_methyltr_TrmB_bact"/>
</dbReference>
<protein>
    <recommendedName>
        <fullName evidence="7">tRNA (guanine-N(7)-)-methyltransferase</fullName>
        <ecNumber evidence="7">2.1.1.33</ecNumber>
    </recommendedName>
    <alternativeName>
        <fullName evidence="7">tRNA (guanine(46)-N(7))-methyltransferase</fullName>
    </alternativeName>
    <alternativeName>
        <fullName evidence="7">tRNA(m7G46)-methyltransferase</fullName>
    </alternativeName>
</protein>
<proteinExistence type="inferred from homology"/>
<evidence type="ECO:0000256" key="3">
    <source>
        <dbReference type="ARBA" id="ARBA00022603"/>
    </source>
</evidence>
<dbReference type="AlphaFoldDB" id="A0AAE9Y9I9"/>
<dbReference type="EC" id="2.1.1.33" evidence="7"/>
<keyword evidence="5 7" id="KW-0949">S-adenosyl-L-methionine</keyword>
<dbReference type="PROSITE" id="PS51625">
    <property type="entry name" value="SAM_MT_TRMB"/>
    <property type="match status" value="1"/>
</dbReference>
<evidence type="ECO:0000256" key="2">
    <source>
        <dbReference type="ARBA" id="ARBA00003015"/>
    </source>
</evidence>
<feature type="binding site" evidence="7">
    <location>
        <position position="152"/>
    </location>
    <ligand>
        <name>substrate</name>
    </ligand>
</feature>
<evidence type="ECO:0000256" key="6">
    <source>
        <dbReference type="ARBA" id="ARBA00022694"/>
    </source>
</evidence>
<dbReference type="CDD" id="cd02440">
    <property type="entry name" value="AdoMet_MTases"/>
    <property type="match status" value="1"/>
</dbReference>
<dbReference type="RefSeq" id="WP_272736560.1">
    <property type="nucleotide sequence ID" value="NZ_CP116942.1"/>
</dbReference>
<dbReference type="GO" id="GO:0043527">
    <property type="term" value="C:tRNA methyltransferase complex"/>
    <property type="evidence" value="ECO:0007669"/>
    <property type="project" value="TreeGrafter"/>
</dbReference>
<dbReference type="Proteomes" id="UP001216390">
    <property type="component" value="Chromosome"/>
</dbReference>
<evidence type="ECO:0000256" key="5">
    <source>
        <dbReference type="ARBA" id="ARBA00022691"/>
    </source>
</evidence>
<dbReference type="PANTHER" id="PTHR23417:SF14">
    <property type="entry name" value="PENTACOTRIPEPTIDE-REPEAT REGION OF PRORP DOMAIN-CONTAINING PROTEIN"/>
    <property type="match status" value="1"/>
</dbReference>
<dbReference type="Pfam" id="PF02390">
    <property type="entry name" value="Methyltransf_4"/>
    <property type="match status" value="1"/>
</dbReference>
<evidence type="ECO:0000256" key="1">
    <source>
        <dbReference type="ARBA" id="ARBA00000142"/>
    </source>
</evidence>
<keyword evidence="6 7" id="KW-0819">tRNA processing</keyword>
<reference evidence="8" key="1">
    <citation type="submission" date="2023-01" db="EMBL/GenBank/DDBJ databases">
        <title>The diversity of Class Acidimicrobiia in South China Sea sediment environments and the proposal of Iamia marina sp. nov., a novel species of the genus Iamia.</title>
        <authorList>
            <person name="He Y."/>
            <person name="Tian X."/>
        </authorList>
    </citation>
    <scope>NUCLEOTIDE SEQUENCE</scope>
    <source>
        <strain evidence="8">DSM 19957</strain>
    </source>
</reference>
<comment type="similarity">
    <text evidence="7">Belongs to the class I-like SAM-binding methyltransferase superfamily. TrmB family.</text>
</comment>
<comment type="pathway">
    <text evidence="7">tRNA modification; N(7)-methylguanine-tRNA biosynthesis.</text>
</comment>
<evidence type="ECO:0000313" key="8">
    <source>
        <dbReference type="EMBL" id="WCO67038.1"/>
    </source>
</evidence>
<feature type="binding site" evidence="7">
    <location>
        <position position="120"/>
    </location>
    <ligand>
        <name>substrate</name>
    </ligand>
</feature>
<evidence type="ECO:0000256" key="7">
    <source>
        <dbReference type="HAMAP-Rule" id="MF_01057"/>
    </source>
</evidence>
<dbReference type="InterPro" id="IPR029063">
    <property type="entry name" value="SAM-dependent_MTases_sf"/>
</dbReference>
<feature type="binding site" evidence="7">
    <location>
        <position position="67"/>
    </location>
    <ligand>
        <name>S-adenosyl-L-methionine</name>
        <dbReference type="ChEBI" id="CHEBI:59789"/>
    </ligand>
</feature>
<evidence type="ECO:0000256" key="4">
    <source>
        <dbReference type="ARBA" id="ARBA00022679"/>
    </source>
</evidence>
<gene>
    <name evidence="7 8" type="primary">trmB</name>
    <name evidence="8" type="ORF">PO878_21340</name>
</gene>
<feature type="binding site" evidence="7">
    <location>
        <position position="116"/>
    </location>
    <ligand>
        <name>S-adenosyl-L-methionine</name>
        <dbReference type="ChEBI" id="CHEBI:59789"/>
    </ligand>
</feature>
<feature type="binding site" evidence="7">
    <location>
        <begin position="183"/>
        <end position="186"/>
    </location>
    <ligand>
        <name>substrate</name>
    </ligand>
</feature>
<dbReference type="SUPFAM" id="SSF53335">
    <property type="entry name" value="S-adenosyl-L-methionine-dependent methyltransferases"/>
    <property type="match status" value="1"/>
</dbReference>